<feature type="region of interest" description="Disordered" evidence="5">
    <location>
        <begin position="278"/>
        <end position="313"/>
    </location>
</feature>
<keyword evidence="3" id="KW-0547">Nucleotide-binding</keyword>
<dbReference type="GO" id="GO:0005524">
    <property type="term" value="F:ATP binding"/>
    <property type="evidence" value="ECO:0007669"/>
    <property type="project" value="UniProtKB-KW"/>
</dbReference>
<dbReference type="GO" id="GO:0016020">
    <property type="term" value="C:membrane"/>
    <property type="evidence" value="ECO:0007669"/>
    <property type="project" value="InterPro"/>
</dbReference>
<dbReference type="Gene3D" id="3.40.50.300">
    <property type="entry name" value="P-loop containing nucleotide triphosphate hydrolases"/>
    <property type="match status" value="1"/>
</dbReference>
<dbReference type="GO" id="GO:0016887">
    <property type="term" value="F:ATP hydrolysis activity"/>
    <property type="evidence" value="ECO:0007669"/>
    <property type="project" value="InterPro"/>
</dbReference>
<dbReference type="Gene3D" id="2.70.50.60">
    <property type="entry name" value="abc- transporter (atp binding component) like domain"/>
    <property type="match status" value="1"/>
</dbReference>
<dbReference type="PANTHER" id="PTHR46743:SF2">
    <property type="entry name" value="TEICHOIC ACIDS EXPORT ATP-BINDING PROTEIN TAGH"/>
    <property type="match status" value="1"/>
</dbReference>
<keyword evidence="4" id="KW-0067">ATP-binding</keyword>
<reference evidence="7 8" key="1">
    <citation type="submission" date="2019-07" db="EMBL/GenBank/DDBJ databases">
        <title>Whole genome shotgun sequence of Rhodospirillum oryzae NBRC 107573.</title>
        <authorList>
            <person name="Hosoyama A."/>
            <person name="Uohara A."/>
            <person name="Ohji S."/>
            <person name="Ichikawa N."/>
        </authorList>
    </citation>
    <scope>NUCLEOTIDE SEQUENCE [LARGE SCALE GENOMIC DNA]</scope>
    <source>
        <strain evidence="7 8">NBRC 107573</strain>
    </source>
</reference>
<sequence length="502" mass="54171">MSSDMFSEVSLRVRGVTKDYLIYERPEDRLKQMFRRKHRYYTAFPALKGVDLEIYRGETVGVVGRNGSGKTTLLEIIAGTLRPSAGTVEVSGRVAALLGLGAGFNPEFTGRDNVALNAAVLGLGPGALAAVFDRIAAFADIGPFLDRPVKTYSSGMFARLAFAVAIHVDPDILIVDETLSVGDEAFQRKCFRRIEELKADGCTILFVTHSAETVIDLCDRAVLLDRGERLLMGSPRTVIAQYQRLIHAPVAKAAAIREGIRAMDGQAAALALARVHEAPAHDAPAHDAPSRPVSESGGNTDDAPAQAEASLPGEEEDDAFLVDDFQSENVVEFPAAGALIEDVHVETPGGRRVNHLVAGHDYDLVYQVTFAGAVERVRFGMQIRTSTGLVVATQNSQTETEEGLSIPEAGMVREVRFPVRVSLVPGVYFMNAGVVTTDADGNNRYLHRLVDVLAVRVLTPPRQTASGVILIEGSRPVRLRRFPPGEPPTGSGTDERLSPTHD</sequence>
<dbReference type="SUPFAM" id="SSF52540">
    <property type="entry name" value="P-loop containing nucleoside triphosphate hydrolases"/>
    <property type="match status" value="1"/>
</dbReference>
<dbReference type="RefSeq" id="WP_147164090.1">
    <property type="nucleotide sequence ID" value="NZ_BJZO01000060.1"/>
</dbReference>
<gene>
    <name evidence="7" type="ORF">ROR02_22090</name>
</gene>
<evidence type="ECO:0000313" key="7">
    <source>
        <dbReference type="EMBL" id="GEO82078.1"/>
    </source>
</evidence>
<dbReference type="InterPro" id="IPR003593">
    <property type="entry name" value="AAA+_ATPase"/>
</dbReference>
<feature type="domain" description="ABC transporter" evidence="6">
    <location>
        <begin position="28"/>
        <end position="251"/>
    </location>
</feature>
<feature type="compositionally biased region" description="Basic and acidic residues" evidence="5">
    <location>
        <begin position="493"/>
        <end position="502"/>
    </location>
</feature>
<dbReference type="CDD" id="cd03220">
    <property type="entry name" value="ABC_KpsT_Wzt"/>
    <property type="match status" value="1"/>
</dbReference>
<dbReference type="Pfam" id="PF14524">
    <property type="entry name" value="Wzt_C"/>
    <property type="match status" value="1"/>
</dbReference>
<dbReference type="PROSITE" id="PS50893">
    <property type="entry name" value="ABC_TRANSPORTER_2"/>
    <property type="match status" value="1"/>
</dbReference>
<protein>
    <submittedName>
        <fullName evidence="7">ABC transporter</fullName>
    </submittedName>
</protein>
<comment type="similarity">
    <text evidence="1">Belongs to the ABC transporter superfamily.</text>
</comment>
<dbReference type="PANTHER" id="PTHR46743">
    <property type="entry name" value="TEICHOIC ACIDS EXPORT ATP-BINDING PROTEIN TAGH"/>
    <property type="match status" value="1"/>
</dbReference>
<dbReference type="Pfam" id="PF00005">
    <property type="entry name" value="ABC_tran"/>
    <property type="match status" value="1"/>
</dbReference>
<evidence type="ECO:0000256" key="3">
    <source>
        <dbReference type="ARBA" id="ARBA00022741"/>
    </source>
</evidence>
<comment type="caution">
    <text evidence="7">The sequence shown here is derived from an EMBL/GenBank/DDBJ whole genome shotgun (WGS) entry which is preliminary data.</text>
</comment>
<dbReference type="SMART" id="SM00382">
    <property type="entry name" value="AAA"/>
    <property type="match status" value="1"/>
</dbReference>
<name>A0A512H9H7_9PROT</name>
<evidence type="ECO:0000259" key="6">
    <source>
        <dbReference type="PROSITE" id="PS50893"/>
    </source>
</evidence>
<evidence type="ECO:0000256" key="5">
    <source>
        <dbReference type="SAM" id="MobiDB-lite"/>
    </source>
</evidence>
<dbReference type="Proteomes" id="UP000321567">
    <property type="component" value="Unassembled WGS sequence"/>
</dbReference>
<feature type="compositionally biased region" description="Basic and acidic residues" evidence="5">
    <location>
        <begin position="278"/>
        <end position="289"/>
    </location>
</feature>
<dbReference type="InterPro" id="IPR003439">
    <property type="entry name" value="ABC_transporter-like_ATP-bd"/>
</dbReference>
<dbReference type="EMBL" id="BJZO01000060">
    <property type="protein sequence ID" value="GEO82078.1"/>
    <property type="molecule type" value="Genomic_DNA"/>
</dbReference>
<evidence type="ECO:0000256" key="1">
    <source>
        <dbReference type="ARBA" id="ARBA00005417"/>
    </source>
</evidence>
<evidence type="ECO:0000256" key="2">
    <source>
        <dbReference type="ARBA" id="ARBA00022448"/>
    </source>
</evidence>
<keyword evidence="2" id="KW-0813">Transport</keyword>
<dbReference type="GO" id="GO:0140359">
    <property type="term" value="F:ABC-type transporter activity"/>
    <property type="evidence" value="ECO:0007669"/>
    <property type="project" value="InterPro"/>
</dbReference>
<dbReference type="PROSITE" id="PS00211">
    <property type="entry name" value="ABC_TRANSPORTER_1"/>
    <property type="match status" value="1"/>
</dbReference>
<dbReference type="InterPro" id="IPR027417">
    <property type="entry name" value="P-loop_NTPase"/>
</dbReference>
<dbReference type="OrthoDB" id="9778870at2"/>
<accession>A0A512H9H7</accession>
<dbReference type="InterPro" id="IPR050683">
    <property type="entry name" value="Bact_Polysacc_Export_ATP-bd"/>
</dbReference>
<proteinExistence type="inferred from homology"/>
<feature type="region of interest" description="Disordered" evidence="5">
    <location>
        <begin position="478"/>
        <end position="502"/>
    </location>
</feature>
<keyword evidence="8" id="KW-1185">Reference proteome</keyword>
<evidence type="ECO:0000256" key="4">
    <source>
        <dbReference type="ARBA" id="ARBA00022840"/>
    </source>
</evidence>
<dbReference type="AlphaFoldDB" id="A0A512H9H7"/>
<dbReference type="CDD" id="cd10147">
    <property type="entry name" value="Wzt_C-like"/>
    <property type="match status" value="1"/>
</dbReference>
<evidence type="ECO:0000313" key="8">
    <source>
        <dbReference type="Proteomes" id="UP000321567"/>
    </source>
</evidence>
<dbReference type="InterPro" id="IPR017871">
    <property type="entry name" value="ABC_transporter-like_CS"/>
</dbReference>
<dbReference type="InterPro" id="IPR029439">
    <property type="entry name" value="Wzt_C"/>
</dbReference>
<dbReference type="InterPro" id="IPR015860">
    <property type="entry name" value="ABC_transpr_TagH-like"/>
</dbReference>
<organism evidence="7 8">
    <name type="scientific">Pararhodospirillum oryzae</name>
    <dbReference type="NCBI Taxonomy" id="478448"/>
    <lineage>
        <taxon>Bacteria</taxon>
        <taxon>Pseudomonadati</taxon>
        <taxon>Pseudomonadota</taxon>
        <taxon>Alphaproteobacteria</taxon>
        <taxon>Rhodospirillales</taxon>
        <taxon>Rhodospirillaceae</taxon>
        <taxon>Pararhodospirillum</taxon>
    </lineage>
</organism>